<dbReference type="EMBL" id="KQ414772">
    <property type="protein sequence ID" value="KOC61322.1"/>
    <property type="molecule type" value="Genomic_DNA"/>
</dbReference>
<evidence type="ECO:0000313" key="3">
    <source>
        <dbReference type="Proteomes" id="UP000053825"/>
    </source>
</evidence>
<gene>
    <name evidence="2" type="ORF">WH47_06997</name>
</gene>
<reference evidence="2 3" key="1">
    <citation type="submission" date="2015-07" db="EMBL/GenBank/DDBJ databases">
        <title>The genome of Habropoda laboriosa.</title>
        <authorList>
            <person name="Pan H."/>
            <person name="Kapheim K."/>
        </authorList>
    </citation>
    <scope>NUCLEOTIDE SEQUENCE [LARGE SCALE GENOMIC DNA]</scope>
    <source>
        <strain evidence="2">0110345459</strain>
    </source>
</reference>
<protein>
    <submittedName>
        <fullName evidence="2">Uncharacterized protein</fullName>
    </submittedName>
</protein>
<dbReference type="Proteomes" id="UP000053825">
    <property type="component" value="Unassembled WGS sequence"/>
</dbReference>
<keyword evidence="3" id="KW-1185">Reference proteome</keyword>
<name>A0A0L7QRS2_9HYME</name>
<accession>A0A0L7QRS2</accession>
<feature type="region of interest" description="Disordered" evidence="1">
    <location>
        <begin position="1"/>
        <end position="26"/>
    </location>
</feature>
<sequence length="50" mass="5483">MNGRIGEIAVDRPDAKIPSPGTRHVCKKKIASSVGTRIIRRLRTSWSLGP</sequence>
<evidence type="ECO:0000256" key="1">
    <source>
        <dbReference type="SAM" id="MobiDB-lite"/>
    </source>
</evidence>
<organism evidence="2 3">
    <name type="scientific">Habropoda laboriosa</name>
    <dbReference type="NCBI Taxonomy" id="597456"/>
    <lineage>
        <taxon>Eukaryota</taxon>
        <taxon>Metazoa</taxon>
        <taxon>Ecdysozoa</taxon>
        <taxon>Arthropoda</taxon>
        <taxon>Hexapoda</taxon>
        <taxon>Insecta</taxon>
        <taxon>Pterygota</taxon>
        <taxon>Neoptera</taxon>
        <taxon>Endopterygota</taxon>
        <taxon>Hymenoptera</taxon>
        <taxon>Apocrita</taxon>
        <taxon>Aculeata</taxon>
        <taxon>Apoidea</taxon>
        <taxon>Anthophila</taxon>
        <taxon>Apidae</taxon>
        <taxon>Habropoda</taxon>
    </lineage>
</organism>
<proteinExistence type="predicted"/>
<evidence type="ECO:0000313" key="2">
    <source>
        <dbReference type="EMBL" id="KOC61322.1"/>
    </source>
</evidence>
<dbReference type="AlphaFoldDB" id="A0A0L7QRS2"/>